<dbReference type="PROSITE" id="PS50181">
    <property type="entry name" value="FBOX"/>
    <property type="match status" value="1"/>
</dbReference>
<dbReference type="SUPFAM" id="SSF81383">
    <property type="entry name" value="F-box domain"/>
    <property type="match status" value="1"/>
</dbReference>
<evidence type="ECO:0000256" key="1">
    <source>
        <dbReference type="SAM" id="MobiDB-lite"/>
    </source>
</evidence>
<evidence type="ECO:0000259" key="2">
    <source>
        <dbReference type="PROSITE" id="PS50181"/>
    </source>
</evidence>
<feature type="region of interest" description="Disordered" evidence="1">
    <location>
        <begin position="1"/>
        <end position="42"/>
    </location>
</feature>
<evidence type="ECO:0000313" key="4">
    <source>
        <dbReference type="Proteomes" id="UP001497453"/>
    </source>
</evidence>
<dbReference type="Gene3D" id="1.20.1280.50">
    <property type="match status" value="1"/>
</dbReference>
<accession>A0ABP1CHH4</accession>
<evidence type="ECO:0000313" key="3">
    <source>
        <dbReference type="EMBL" id="CAL1694138.1"/>
    </source>
</evidence>
<proteinExistence type="predicted"/>
<dbReference type="Proteomes" id="UP001497453">
    <property type="component" value="Chromosome 1"/>
</dbReference>
<dbReference type="SMART" id="SM00256">
    <property type="entry name" value="FBOX"/>
    <property type="match status" value="1"/>
</dbReference>
<reference evidence="4" key="1">
    <citation type="submission" date="2024-04" db="EMBL/GenBank/DDBJ databases">
        <authorList>
            <person name="Shaw F."/>
            <person name="Minotto A."/>
        </authorList>
    </citation>
    <scope>NUCLEOTIDE SEQUENCE [LARGE SCALE GENOMIC DNA]</scope>
</reference>
<name>A0ABP1CHH4_9APHY</name>
<dbReference type="InterPro" id="IPR001810">
    <property type="entry name" value="F-box_dom"/>
</dbReference>
<dbReference type="Pfam" id="PF00646">
    <property type="entry name" value="F-box"/>
    <property type="match status" value="1"/>
</dbReference>
<feature type="compositionally biased region" description="Basic residues" evidence="1">
    <location>
        <begin position="29"/>
        <end position="42"/>
    </location>
</feature>
<protein>
    <recommendedName>
        <fullName evidence="2">F-box domain-containing protein</fullName>
    </recommendedName>
</protein>
<sequence length="694" mass="79861">MAPQGKRARKSDEAVTGGQADVEPMPPEKKKKTRRRNVRGRRGVLKNLPDMPLDILYEVFSHLHPQDLLNLSRTTKAFRRLLMDRNAAVLWKEARQNIPDLPEPFPGMSEPAYASLCFDAQCHGCFKPGIREVLWEIRARFCNECKKSKTLSQETLIYRRGDYFGSYLPCAVVEISVTGKTELFWDKKRVLASEAARIKEDYAEVEVSEIDQFIKENRTRCNEIEQHAGLCRKWYNNKKLNRAIELEDIKDARYKAIKNKLKELGYEKDVIYCEQYCMSKESLKQLSVVRQSKPLTERTWQTIRPTVIDFLTTTVTPLRIVHEYTLYLRPRAAILRKAVEKFARLSHGVFPHVRDFASLPEVRAILDPADKAEISVESFDALLPLLPELVTRWREDITGKLETFVRRELSSDESEDVPDGIRALDLAIATIFRCSHCKKPIVGAYPGTVSHRCRPAYVAALVQMTRGYGLWSKKQDDPFDTAIERALKWAKWSHRDVDLLKSDVEPVLEACGQNSLSTTAQDMDELDFRFRCKKCDSFQARAIFRWREAALHSRDCHGHDDSSLFFDIEDYIKRTLDTELWEAVSSEEARKIAPLERAASERVALKRLSKPIWCCVHCEMHELSRGGMITHIVETHGISTPSDDNLFADPARVKTRMPPVYIVADEYKMRVQSLKPFVKQALKDGEAMFQGDEI</sequence>
<feature type="domain" description="F-box" evidence="2">
    <location>
        <begin position="45"/>
        <end position="94"/>
    </location>
</feature>
<dbReference type="CDD" id="cd09917">
    <property type="entry name" value="F-box_SF"/>
    <property type="match status" value="1"/>
</dbReference>
<keyword evidence="4" id="KW-1185">Reference proteome</keyword>
<dbReference type="EMBL" id="OZ037944">
    <property type="protein sequence ID" value="CAL1694138.1"/>
    <property type="molecule type" value="Genomic_DNA"/>
</dbReference>
<organism evidence="3 4">
    <name type="scientific">Somion occarium</name>
    <dbReference type="NCBI Taxonomy" id="3059160"/>
    <lineage>
        <taxon>Eukaryota</taxon>
        <taxon>Fungi</taxon>
        <taxon>Dikarya</taxon>
        <taxon>Basidiomycota</taxon>
        <taxon>Agaricomycotina</taxon>
        <taxon>Agaricomycetes</taxon>
        <taxon>Polyporales</taxon>
        <taxon>Cerrenaceae</taxon>
        <taxon>Somion</taxon>
    </lineage>
</organism>
<dbReference type="InterPro" id="IPR036047">
    <property type="entry name" value="F-box-like_dom_sf"/>
</dbReference>
<gene>
    <name evidence="3" type="ORF">GFSPODELE1_LOCUS177</name>
</gene>